<dbReference type="SUPFAM" id="SSF51735">
    <property type="entry name" value="NAD(P)-binding Rossmann-fold domains"/>
    <property type="match status" value="1"/>
</dbReference>
<dbReference type="InterPro" id="IPR036291">
    <property type="entry name" value="NAD(P)-bd_dom_sf"/>
</dbReference>
<protein>
    <recommendedName>
        <fullName evidence="1">NAD(P)-binding domain-containing protein</fullName>
    </recommendedName>
</protein>
<proteinExistence type="predicted"/>
<comment type="caution">
    <text evidence="2">The sequence shown here is derived from an EMBL/GenBank/DDBJ whole genome shotgun (WGS) entry which is preliminary data.</text>
</comment>
<dbReference type="GO" id="GO:0004029">
    <property type="term" value="F:aldehyde dehydrogenase (NAD+) activity"/>
    <property type="evidence" value="ECO:0007669"/>
    <property type="project" value="TreeGrafter"/>
</dbReference>
<gene>
    <name evidence="2" type="ORF">G3M48_002609</name>
</gene>
<dbReference type="InterPro" id="IPR016040">
    <property type="entry name" value="NAD(P)-bd_dom"/>
</dbReference>
<keyword evidence="3" id="KW-1185">Reference proteome</keyword>
<feature type="domain" description="NAD(P)-binding" evidence="1">
    <location>
        <begin position="7"/>
        <end position="152"/>
    </location>
</feature>
<dbReference type="InterPro" id="IPR051783">
    <property type="entry name" value="NAD(P)-dependent_oxidoreduct"/>
</dbReference>
<evidence type="ECO:0000313" key="3">
    <source>
        <dbReference type="Proteomes" id="UP001397290"/>
    </source>
</evidence>
<dbReference type="Pfam" id="PF13460">
    <property type="entry name" value="NAD_binding_10"/>
    <property type="match status" value="1"/>
</dbReference>
<reference evidence="2 3" key="1">
    <citation type="submission" date="2020-02" db="EMBL/GenBank/DDBJ databases">
        <title>Comparative genomics of the hypocrealean fungal genus Beauvera.</title>
        <authorList>
            <person name="Showalter D.N."/>
            <person name="Bushley K.E."/>
            <person name="Rehner S.A."/>
        </authorList>
    </citation>
    <scope>NUCLEOTIDE SEQUENCE [LARGE SCALE GENOMIC DNA]</scope>
    <source>
        <strain evidence="2 3">ARSEF4384</strain>
    </source>
</reference>
<dbReference type="PANTHER" id="PTHR48079">
    <property type="entry name" value="PROTEIN YEEZ"/>
    <property type="match status" value="1"/>
</dbReference>
<evidence type="ECO:0000313" key="2">
    <source>
        <dbReference type="EMBL" id="KAK8150328.1"/>
    </source>
</evidence>
<dbReference type="PANTHER" id="PTHR48079:SF6">
    <property type="entry name" value="NAD(P)-BINDING DOMAIN-CONTAINING PROTEIN-RELATED"/>
    <property type="match status" value="1"/>
</dbReference>
<dbReference type="Proteomes" id="UP001397290">
    <property type="component" value="Unassembled WGS sequence"/>
</dbReference>
<dbReference type="Gene3D" id="3.40.50.720">
    <property type="entry name" value="NAD(P)-binding Rossmann-like Domain"/>
    <property type="match status" value="1"/>
</dbReference>
<evidence type="ECO:0000259" key="1">
    <source>
        <dbReference type="Pfam" id="PF13460"/>
    </source>
</evidence>
<accession>A0AAW0S7R6</accession>
<dbReference type="GO" id="GO:0005737">
    <property type="term" value="C:cytoplasm"/>
    <property type="evidence" value="ECO:0007669"/>
    <property type="project" value="TreeGrafter"/>
</dbReference>
<organism evidence="2 3">
    <name type="scientific">Beauveria asiatica</name>
    <dbReference type="NCBI Taxonomy" id="1069075"/>
    <lineage>
        <taxon>Eukaryota</taxon>
        <taxon>Fungi</taxon>
        <taxon>Dikarya</taxon>
        <taxon>Ascomycota</taxon>
        <taxon>Pezizomycotina</taxon>
        <taxon>Sordariomycetes</taxon>
        <taxon>Hypocreomycetidae</taxon>
        <taxon>Hypocreales</taxon>
        <taxon>Cordycipitaceae</taxon>
        <taxon>Beauveria</taxon>
    </lineage>
</organism>
<name>A0AAW0S7R6_9HYPO</name>
<dbReference type="EMBL" id="JAAHCF010000019">
    <property type="protein sequence ID" value="KAK8150328.1"/>
    <property type="molecule type" value="Genomic_DNA"/>
</dbReference>
<dbReference type="AlphaFoldDB" id="A0AAW0S7R6"/>
<sequence>MHFLILGGTHYVGRLVAEQALARGHQVTVFNRGSKPPPAGAQALVGDRLAPDGYAALSGLFFDAVIDTWAGNASAVKRAVAALRGRTKHYAFVSSIGVYDHAASPAPYDETSALRDVDKTPVVYFRDKLRSEREAVTSGVPTLIVRPGLIVGPGETTPGRLPWWLRRMERGGATMAPGPRDLALQFIDGRDLAAFLVDGAERRLEGAFDAVSSIGHITMEGLLEAVNEAVGGRASLQWVDGDKVASAVLGKRMEIPLWFPKEHVAIFQSTGKKAAEAGLKVRPATETIKDTWDWVVASGWKIGDGPAGVPEDVEATILKQHAELSKDKTGSQ</sequence>